<keyword evidence="3" id="KW-1185">Reference proteome</keyword>
<feature type="region of interest" description="Disordered" evidence="1">
    <location>
        <begin position="1"/>
        <end position="92"/>
    </location>
</feature>
<dbReference type="Proteomes" id="UP000324324">
    <property type="component" value="Unassembled WGS sequence"/>
</dbReference>
<comment type="caution">
    <text evidence="2">The sequence shown here is derived from an EMBL/GenBank/DDBJ whole genome shotgun (WGS) entry which is preliminary data.</text>
</comment>
<evidence type="ECO:0000313" key="2">
    <source>
        <dbReference type="EMBL" id="KAA6120105.1"/>
    </source>
</evidence>
<dbReference type="EMBL" id="VWRN01000047">
    <property type="protein sequence ID" value="KAA6120105.1"/>
    <property type="molecule type" value="Genomic_DNA"/>
</dbReference>
<organism evidence="2 3">
    <name type="scientific">Cupriavidus cauae</name>
    <dbReference type="NCBI Taxonomy" id="2608999"/>
    <lineage>
        <taxon>Bacteria</taxon>
        <taxon>Pseudomonadati</taxon>
        <taxon>Pseudomonadota</taxon>
        <taxon>Betaproteobacteria</taxon>
        <taxon>Burkholderiales</taxon>
        <taxon>Burkholderiaceae</taxon>
        <taxon>Cupriavidus</taxon>
    </lineage>
</organism>
<feature type="compositionally biased region" description="Low complexity" evidence="1">
    <location>
        <begin position="77"/>
        <end position="92"/>
    </location>
</feature>
<sequence>MAFARQRQRTEPAVGAVLLRKQGAGRKGAGRKGAGRKGADRKGANGKGAHRKGADRKGANGKGAHRKGAGLNPMPHSPYWRSPSRSSTSISP</sequence>
<dbReference type="AlphaFoldDB" id="A0A5M8ADL1"/>
<name>A0A5M8ADL1_9BURK</name>
<evidence type="ECO:0000256" key="1">
    <source>
        <dbReference type="SAM" id="MobiDB-lite"/>
    </source>
</evidence>
<proteinExistence type="predicted"/>
<evidence type="ECO:0000313" key="3">
    <source>
        <dbReference type="Proteomes" id="UP000324324"/>
    </source>
</evidence>
<reference evidence="2 3" key="1">
    <citation type="submission" date="2019-09" db="EMBL/GenBank/DDBJ databases">
        <title>Isolation of a novel species in the genus Cupriavidus from patients with sepsis using whole genome sequencing.</title>
        <authorList>
            <person name="Kweon O.J."/>
            <person name="Lee M.-K."/>
        </authorList>
    </citation>
    <scope>NUCLEOTIDE SEQUENCE [LARGE SCALE GENOMIC DNA]</scope>
    <source>
        <strain evidence="2 3">MKL-01</strain>
    </source>
</reference>
<gene>
    <name evidence="2" type="ORF">F1599_18185</name>
</gene>
<accession>A0A5M8ADL1</accession>
<protein>
    <submittedName>
        <fullName evidence="2">Uncharacterized protein</fullName>
    </submittedName>
</protein>